<evidence type="ECO:0000313" key="1">
    <source>
        <dbReference type="EMBL" id="AYB70866.1"/>
    </source>
</evidence>
<dbReference type="EMBL" id="MH727564">
    <property type="protein sequence ID" value="AYB70866.1"/>
    <property type="molecule type" value="Genomic_DNA"/>
</dbReference>
<evidence type="ECO:0000313" key="3">
    <source>
        <dbReference type="Proteomes" id="UP000271820"/>
    </source>
</evidence>
<reference evidence="2 3" key="1">
    <citation type="submission" date="2018-08" db="EMBL/GenBank/DDBJ databases">
        <authorList>
            <person name="Hogarty M.P."/>
            <person name="Sinkre R.A."/>
            <person name="Rubiano R."/>
            <person name="Harback M.R."/>
            <person name="Shaffer C.D."/>
            <person name="Weston-Hafer K.A."/>
            <person name="Russell D.A."/>
            <person name="Pope W.H."/>
            <person name="Jacobs-Sera D."/>
            <person name="Hendrix R.W."/>
            <person name="Hatfull G.F."/>
        </authorList>
    </citation>
    <scope>NUCLEOTIDE SEQUENCE [LARGE SCALE GENOMIC DNA]</scope>
</reference>
<evidence type="ECO:0000313" key="2">
    <source>
        <dbReference type="EMBL" id="AYB71079.1"/>
    </source>
</evidence>
<dbReference type="GeneID" id="55611648"/>
<accession>A0A385UKK8</accession>
<dbReference type="EMBL" id="MH727564">
    <property type="protein sequence ID" value="AYB71079.1"/>
    <property type="molecule type" value="Genomic_DNA"/>
</dbReference>
<name>A0A385UKK8_9CAUD</name>
<organism evidence="2 3">
    <name type="scientific">Streptomyces phage Yaboi</name>
    <dbReference type="NCBI Taxonomy" id="2301621"/>
    <lineage>
        <taxon>Viruses</taxon>
        <taxon>Duplodnaviria</taxon>
        <taxon>Heunggongvirae</taxon>
        <taxon>Uroviricota</taxon>
        <taxon>Caudoviricetes</taxon>
        <taxon>Stanwilliamsviridae</taxon>
        <taxon>Boydwoodruffvirinae</taxon>
        <taxon>Karimacvirus</taxon>
        <taxon>Karimacvirus yaboi</taxon>
        <taxon>Streptomyces virus Yaboi</taxon>
    </lineage>
</organism>
<dbReference type="KEGG" id="vg:55611648"/>
<proteinExistence type="predicted"/>
<keyword evidence="3" id="KW-1185">Reference proteome</keyword>
<sequence length="47" mass="5126">MTTAELLERAVSEGLVSASELPVSTVHEDARTVEIDWDAYPHVSELA</sequence>
<protein>
    <submittedName>
        <fullName evidence="2">Uncharacterized protein</fullName>
    </submittedName>
</protein>
<gene>
    <name evidence="2" type="primary">287</name>
    <name evidence="1" type="synonym">27</name>
    <name evidence="1" type="ORF">SEA_YABOI_27</name>
    <name evidence="2" type="ORF">SEA_YABOI_287</name>
</gene>
<dbReference type="Proteomes" id="UP000271820">
    <property type="component" value="Segment"/>
</dbReference>
<dbReference type="RefSeq" id="YP_009841378.1">
    <property type="nucleotide sequence ID" value="NC_048730.1"/>
</dbReference>